<protein>
    <submittedName>
        <fullName evidence="1">Uncharacterized protein</fullName>
    </submittedName>
</protein>
<proteinExistence type="predicted"/>
<dbReference type="EMBL" id="RYFI01000027">
    <property type="protein sequence ID" value="RXF68227.1"/>
    <property type="molecule type" value="Genomic_DNA"/>
</dbReference>
<name>A0A4Q0M5F9_9HYPH</name>
<comment type="caution">
    <text evidence="1">The sequence shown here is derived from an EMBL/GenBank/DDBJ whole genome shotgun (WGS) entry which is preliminary data.</text>
</comment>
<reference evidence="1 2" key="1">
    <citation type="submission" date="2018-12" db="EMBL/GenBank/DDBJ databases">
        <title>bacterium Hansschlegelia zhihuaiae S113.</title>
        <authorList>
            <person name="He J."/>
        </authorList>
    </citation>
    <scope>NUCLEOTIDE SEQUENCE [LARGE SCALE GENOMIC DNA]</scope>
    <source>
        <strain evidence="1 2">S 113</strain>
    </source>
</reference>
<organism evidence="1 2">
    <name type="scientific">Hansschlegelia zhihuaiae</name>
    <dbReference type="NCBI Taxonomy" id="405005"/>
    <lineage>
        <taxon>Bacteria</taxon>
        <taxon>Pseudomonadati</taxon>
        <taxon>Pseudomonadota</taxon>
        <taxon>Alphaproteobacteria</taxon>
        <taxon>Hyphomicrobiales</taxon>
        <taxon>Methylopilaceae</taxon>
        <taxon>Hansschlegelia</taxon>
    </lineage>
</organism>
<dbReference type="AlphaFoldDB" id="A0A4Q0M5F9"/>
<gene>
    <name evidence="1" type="ORF">EK403_20195</name>
</gene>
<dbReference type="RefSeq" id="WP_128779263.1">
    <property type="nucleotide sequence ID" value="NZ_RYFI01000027.1"/>
</dbReference>
<evidence type="ECO:0000313" key="2">
    <source>
        <dbReference type="Proteomes" id="UP000289708"/>
    </source>
</evidence>
<evidence type="ECO:0000313" key="1">
    <source>
        <dbReference type="EMBL" id="RXF68227.1"/>
    </source>
</evidence>
<dbReference type="Proteomes" id="UP000289708">
    <property type="component" value="Unassembled WGS sequence"/>
</dbReference>
<sequence length="151" mass="16289">MAKKTAKFLMNNHADDRSATATEKQNVKCLLLYDDIGLVKVVDLASKVKAYDTVITDITVDDAPLNGVYFLWQEACGLKKISRAADFERPSGGDNAVWDGAVITWTFFNYSSPTGSGEYEVFFGGIGRLSSASGDLEVLGLTPPRSEVVAG</sequence>
<accession>A0A4Q0M5F9</accession>
<keyword evidence="2" id="KW-1185">Reference proteome</keyword>